<name>A0A1I7RP84_BURXY</name>
<reference evidence="2" key="1">
    <citation type="submission" date="2016-11" db="UniProtKB">
        <authorList>
            <consortium name="WormBaseParasite"/>
        </authorList>
    </citation>
    <scope>IDENTIFICATION</scope>
</reference>
<organism evidence="1 2">
    <name type="scientific">Bursaphelenchus xylophilus</name>
    <name type="common">Pinewood nematode worm</name>
    <name type="synonym">Aphelenchoides xylophilus</name>
    <dbReference type="NCBI Taxonomy" id="6326"/>
    <lineage>
        <taxon>Eukaryota</taxon>
        <taxon>Metazoa</taxon>
        <taxon>Ecdysozoa</taxon>
        <taxon>Nematoda</taxon>
        <taxon>Chromadorea</taxon>
        <taxon>Rhabditida</taxon>
        <taxon>Tylenchina</taxon>
        <taxon>Tylenchomorpha</taxon>
        <taxon>Aphelenchoidea</taxon>
        <taxon>Aphelenchoididae</taxon>
        <taxon>Bursaphelenchus</taxon>
    </lineage>
</organism>
<dbReference type="AlphaFoldDB" id="A0A1I7RP84"/>
<accession>A0A1I7RP84</accession>
<sequence>MSKDEELQDQWSNCLLYSLTDYWAVGKEGQDRTGVSLNVLERVLELSVIRLSERLVVCWVEAGMLKWMAGLRFQVVEKLERAL</sequence>
<dbReference type="WBParaSite" id="BXY_0252500.1">
    <property type="protein sequence ID" value="BXY_0252500.1"/>
    <property type="gene ID" value="BXY_0252500"/>
</dbReference>
<evidence type="ECO:0000313" key="2">
    <source>
        <dbReference type="WBParaSite" id="BXY_0252500.1"/>
    </source>
</evidence>
<protein>
    <submittedName>
        <fullName evidence="2">Uncharacterized protein</fullName>
    </submittedName>
</protein>
<dbReference type="Proteomes" id="UP000095284">
    <property type="component" value="Unplaced"/>
</dbReference>
<evidence type="ECO:0000313" key="1">
    <source>
        <dbReference type="Proteomes" id="UP000095284"/>
    </source>
</evidence>
<proteinExistence type="predicted"/>